<protein>
    <submittedName>
        <fullName evidence="3">7719_t:CDS:1</fullName>
    </submittedName>
</protein>
<dbReference type="InterPro" id="IPR024771">
    <property type="entry name" value="SUZ"/>
</dbReference>
<name>A0A9N9CK26_9GLOM</name>
<proteinExistence type="predicted"/>
<evidence type="ECO:0000313" key="3">
    <source>
        <dbReference type="EMBL" id="CAG8604259.1"/>
    </source>
</evidence>
<dbReference type="PANTHER" id="PTHR31796">
    <property type="entry name" value="SUZ DOMAIN-CONTAINING PROTEIN 1"/>
    <property type="match status" value="1"/>
</dbReference>
<sequence length="122" mass="13525">MADPWDDGEAGAGAYASADLAQKPIRSVNEHERNKQLWQNANAHPQFEVILQDSTRTQYVPQLRLLQRPTGSTNTTTHHSSFKSGDQSSSHSAQQAKTLAEREKEYLAARQKIFGESGDGDE</sequence>
<feature type="compositionally biased region" description="Low complexity" evidence="1">
    <location>
        <begin position="70"/>
        <end position="79"/>
    </location>
</feature>
<feature type="non-terminal residue" evidence="3">
    <location>
        <position position="122"/>
    </location>
</feature>
<dbReference type="Pfam" id="PF12752">
    <property type="entry name" value="SUZ"/>
    <property type="match status" value="1"/>
</dbReference>
<evidence type="ECO:0000256" key="1">
    <source>
        <dbReference type="SAM" id="MobiDB-lite"/>
    </source>
</evidence>
<dbReference type="Proteomes" id="UP000789739">
    <property type="component" value="Unassembled WGS sequence"/>
</dbReference>
<feature type="region of interest" description="Disordered" evidence="1">
    <location>
        <begin position="61"/>
        <end position="104"/>
    </location>
</feature>
<dbReference type="InterPro" id="IPR039228">
    <property type="entry name" value="SZRD1"/>
</dbReference>
<organism evidence="3 4">
    <name type="scientific">Paraglomus brasilianum</name>
    <dbReference type="NCBI Taxonomy" id="144538"/>
    <lineage>
        <taxon>Eukaryota</taxon>
        <taxon>Fungi</taxon>
        <taxon>Fungi incertae sedis</taxon>
        <taxon>Mucoromycota</taxon>
        <taxon>Glomeromycotina</taxon>
        <taxon>Glomeromycetes</taxon>
        <taxon>Paraglomerales</taxon>
        <taxon>Paraglomeraceae</taxon>
        <taxon>Paraglomus</taxon>
    </lineage>
</organism>
<dbReference type="EMBL" id="CAJVPI010001270">
    <property type="protein sequence ID" value="CAG8604259.1"/>
    <property type="molecule type" value="Genomic_DNA"/>
</dbReference>
<feature type="compositionally biased region" description="Low complexity" evidence="1">
    <location>
        <begin position="12"/>
        <end position="21"/>
    </location>
</feature>
<dbReference type="AlphaFoldDB" id="A0A9N9CK26"/>
<evidence type="ECO:0000313" key="4">
    <source>
        <dbReference type="Proteomes" id="UP000789739"/>
    </source>
</evidence>
<comment type="caution">
    <text evidence="3">The sequence shown here is derived from an EMBL/GenBank/DDBJ whole genome shotgun (WGS) entry which is preliminary data.</text>
</comment>
<keyword evidence="4" id="KW-1185">Reference proteome</keyword>
<feature type="domain" description="SUZ" evidence="2">
    <location>
        <begin position="40"/>
        <end position="118"/>
    </location>
</feature>
<dbReference type="OrthoDB" id="5373615at2759"/>
<dbReference type="PROSITE" id="PS51673">
    <property type="entry name" value="SUZ"/>
    <property type="match status" value="1"/>
</dbReference>
<evidence type="ECO:0000259" key="2">
    <source>
        <dbReference type="PROSITE" id="PS51673"/>
    </source>
</evidence>
<accession>A0A9N9CK26</accession>
<gene>
    <name evidence="3" type="ORF">PBRASI_LOCUS7815</name>
</gene>
<feature type="region of interest" description="Disordered" evidence="1">
    <location>
        <begin position="1"/>
        <end position="40"/>
    </location>
</feature>
<feature type="compositionally biased region" description="Polar residues" evidence="1">
    <location>
        <begin position="82"/>
        <end position="97"/>
    </location>
</feature>
<reference evidence="3" key="1">
    <citation type="submission" date="2021-06" db="EMBL/GenBank/DDBJ databases">
        <authorList>
            <person name="Kallberg Y."/>
            <person name="Tangrot J."/>
            <person name="Rosling A."/>
        </authorList>
    </citation>
    <scope>NUCLEOTIDE SEQUENCE</scope>
    <source>
        <strain evidence="3">BR232B</strain>
    </source>
</reference>
<dbReference type="PANTHER" id="PTHR31796:SF2">
    <property type="entry name" value="SUZ DOMAIN-CONTAINING PROTEIN 1"/>
    <property type="match status" value="1"/>
</dbReference>